<dbReference type="AlphaFoldDB" id="G5LW31"/>
<proteinExistence type="predicted"/>
<evidence type="ECO:0000313" key="2">
    <source>
        <dbReference type="Proteomes" id="UP000004642"/>
    </source>
</evidence>
<gene>
    <name evidence="1" type="ORF">LTSEALA_5549</name>
</gene>
<comment type="caution">
    <text evidence="1">The sequence shown here is derived from an EMBL/GenBank/DDBJ whole genome shotgun (WGS) entry which is preliminary data.</text>
</comment>
<reference evidence="1 2" key="1">
    <citation type="journal article" date="2011" name="BMC Genomics">
        <title>Genome sequencing reveals diversification of virulence factor content and possible host adaptation in distinct subpopulations of Salmonella enterica.</title>
        <authorList>
            <person name="den Bakker H.C."/>
            <person name="Moreno Switt A.I."/>
            <person name="Govoni G."/>
            <person name="Cummings C.A."/>
            <person name="Ranieri M.L."/>
            <person name="Degoricija L."/>
            <person name="Hoelzer K."/>
            <person name="Rodriguez-Rivera L.D."/>
            <person name="Brown S."/>
            <person name="Bolchacova E."/>
            <person name="Furtado M.R."/>
            <person name="Wiedmann M."/>
        </authorList>
    </citation>
    <scope>NUCLEOTIDE SEQUENCE [LARGE SCALE GENOMIC DNA]</scope>
    <source>
        <strain evidence="1 2">R6-377</strain>
    </source>
</reference>
<sequence length="37" mass="4487">MWNTHRFHGMGVTDKKLRVVAQVIDDRSIVQFRERFL</sequence>
<name>G5LW31_SALET</name>
<dbReference type="EMBL" id="AFCJ01002367">
    <property type="protein sequence ID" value="EHC30095.1"/>
    <property type="molecule type" value="Genomic_DNA"/>
</dbReference>
<evidence type="ECO:0000313" key="1">
    <source>
        <dbReference type="EMBL" id="EHC30095.1"/>
    </source>
</evidence>
<organism evidence="1 2">
    <name type="scientific">Salmonella enterica subsp. enterica serovar Alachua str. R6-377</name>
    <dbReference type="NCBI Taxonomy" id="913241"/>
    <lineage>
        <taxon>Bacteria</taxon>
        <taxon>Pseudomonadati</taxon>
        <taxon>Pseudomonadota</taxon>
        <taxon>Gammaproteobacteria</taxon>
        <taxon>Enterobacterales</taxon>
        <taxon>Enterobacteriaceae</taxon>
        <taxon>Salmonella</taxon>
    </lineage>
</organism>
<dbReference type="Proteomes" id="UP000004642">
    <property type="component" value="Unassembled WGS sequence"/>
</dbReference>
<accession>G5LW31</accession>
<protein>
    <submittedName>
        <fullName evidence="1">Uncharacterized protein</fullName>
    </submittedName>
</protein>